<dbReference type="OrthoDB" id="10546825at2759"/>
<dbReference type="GeneID" id="24106360"/>
<name>R9NXW3_PSEHS</name>
<sequence length="136" mass="15801">MTKRAYEQRMGKDQWTRPEVPHARLLDSQAGIWDWRVYVKIALAAPYLRVIQPLLARSSFEQRTRQTKSLQTNKDRALLRHENMAPSNDKRRPAKPSAKTEVLRKFPHFGPLRSLIRMKGAIESGIATDRGNRRDP</sequence>
<keyword evidence="3" id="KW-1185">Reference proteome</keyword>
<dbReference type="EMBL" id="DF238776">
    <property type="protein sequence ID" value="GAC93494.1"/>
    <property type="molecule type" value="Genomic_DNA"/>
</dbReference>
<dbReference type="HOGENOM" id="CLU_1876330_0_0_1"/>
<dbReference type="Proteomes" id="UP000014071">
    <property type="component" value="Unassembled WGS sequence"/>
</dbReference>
<evidence type="ECO:0000313" key="3">
    <source>
        <dbReference type="Proteomes" id="UP000014071"/>
    </source>
</evidence>
<feature type="compositionally biased region" description="Basic and acidic residues" evidence="1">
    <location>
        <begin position="73"/>
        <end position="91"/>
    </location>
</feature>
<evidence type="ECO:0000256" key="1">
    <source>
        <dbReference type="SAM" id="MobiDB-lite"/>
    </source>
</evidence>
<dbReference type="RefSeq" id="XP_012187081.1">
    <property type="nucleotide sequence ID" value="XM_012331691.1"/>
</dbReference>
<protein>
    <submittedName>
        <fullName evidence="2">Uncharacterized protein</fullName>
    </submittedName>
</protein>
<dbReference type="AlphaFoldDB" id="R9NXW3"/>
<gene>
    <name evidence="2" type="ORF">PHSY_001059</name>
</gene>
<organism evidence="2 3">
    <name type="scientific">Pseudozyma hubeiensis (strain SY62)</name>
    <name type="common">Yeast</name>
    <dbReference type="NCBI Taxonomy" id="1305764"/>
    <lineage>
        <taxon>Eukaryota</taxon>
        <taxon>Fungi</taxon>
        <taxon>Dikarya</taxon>
        <taxon>Basidiomycota</taxon>
        <taxon>Ustilaginomycotina</taxon>
        <taxon>Ustilaginomycetes</taxon>
        <taxon>Ustilaginales</taxon>
        <taxon>Ustilaginaceae</taxon>
        <taxon>Pseudozyma</taxon>
    </lineage>
</organism>
<feature type="region of interest" description="Disordered" evidence="1">
    <location>
        <begin position="61"/>
        <end position="103"/>
    </location>
</feature>
<evidence type="ECO:0000313" key="2">
    <source>
        <dbReference type="EMBL" id="GAC93494.1"/>
    </source>
</evidence>
<accession>R9NXW3</accession>
<proteinExistence type="predicted"/>
<reference evidence="3" key="1">
    <citation type="journal article" date="2013" name="Genome Announc.">
        <title>Draft genome sequence of the basidiomycetous yeast-like fungus Pseudozyma hubeiensis SY62, which produces an abundant amount of the biosurfactant mannosylerythritol lipids.</title>
        <authorList>
            <person name="Konishi M."/>
            <person name="Hatada Y."/>
            <person name="Horiuchi J."/>
        </authorList>
    </citation>
    <scope>NUCLEOTIDE SEQUENCE [LARGE SCALE GENOMIC DNA]</scope>
    <source>
        <strain evidence="3">SY62</strain>
    </source>
</reference>